<organism evidence="9 10">
    <name type="scientific">Amylocarpus encephaloides</name>
    <dbReference type="NCBI Taxonomy" id="45428"/>
    <lineage>
        <taxon>Eukaryota</taxon>
        <taxon>Fungi</taxon>
        <taxon>Dikarya</taxon>
        <taxon>Ascomycota</taxon>
        <taxon>Pezizomycotina</taxon>
        <taxon>Leotiomycetes</taxon>
        <taxon>Helotiales</taxon>
        <taxon>Helotiales incertae sedis</taxon>
        <taxon>Amylocarpus</taxon>
    </lineage>
</organism>
<dbReference type="OrthoDB" id="5429740at2759"/>
<feature type="domain" description="Rhodopsin" evidence="8">
    <location>
        <begin position="139"/>
        <end position="242"/>
    </location>
</feature>
<evidence type="ECO:0000256" key="1">
    <source>
        <dbReference type="ARBA" id="ARBA00004141"/>
    </source>
</evidence>
<evidence type="ECO:0000256" key="2">
    <source>
        <dbReference type="ARBA" id="ARBA00022692"/>
    </source>
</evidence>
<evidence type="ECO:0000256" key="5">
    <source>
        <dbReference type="ARBA" id="ARBA00038359"/>
    </source>
</evidence>
<comment type="caution">
    <text evidence="9">The sequence shown here is derived from an EMBL/GenBank/DDBJ whole genome shotgun (WGS) entry which is preliminary data.</text>
</comment>
<evidence type="ECO:0000256" key="4">
    <source>
        <dbReference type="ARBA" id="ARBA00023136"/>
    </source>
</evidence>
<dbReference type="GO" id="GO:0016020">
    <property type="term" value="C:membrane"/>
    <property type="evidence" value="ECO:0007669"/>
    <property type="project" value="UniProtKB-SubCell"/>
</dbReference>
<keyword evidence="3 7" id="KW-1133">Transmembrane helix</keyword>
<feature type="compositionally biased region" description="Basic and acidic residues" evidence="6">
    <location>
        <begin position="306"/>
        <end position="322"/>
    </location>
</feature>
<gene>
    <name evidence="9" type="ORF">BJ875DRAFT_517754</name>
</gene>
<feature type="transmembrane region" description="Helical" evidence="7">
    <location>
        <begin position="94"/>
        <end position="118"/>
    </location>
</feature>
<feature type="domain" description="Rhodopsin" evidence="8">
    <location>
        <begin position="38"/>
        <end position="138"/>
    </location>
</feature>
<comment type="subcellular location">
    <subcellularLocation>
        <location evidence="1">Membrane</location>
        <topology evidence="1">Multi-pass membrane protein</topology>
    </subcellularLocation>
</comment>
<name>A0A9P7YDQ8_9HELO</name>
<feature type="region of interest" description="Disordered" evidence="6">
    <location>
        <begin position="268"/>
        <end position="328"/>
    </location>
</feature>
<comment type="similarity">
    <text evidence="5">Belongs to the SAT4 family.</text>
</comment>
<dbReference type="AlphaFoldDB" id="A0A9P7YDQ8"/>
<keyword evidence="10" id="KW-1185">Reference proteome</keyword>
<dbReference type="PANTHER" id="PTHR33048:SF47">
    <property type="entry name" value="INTEGRAL MEMBRANE PROTEIN-RELATED"/>
    <property type="match status" value="1"/>
</dbReference>
<dbReference type="Pfam" id="PF20684">
    <property type="entry name" value="Fung_rhodopsin"/>
    <property type="match status" value="2"/>
</dbReference>
<reference evidence="9" key="1">
    <citation type="journal article" date="2021" name="IMA Fungus">
        <title>Genomic characterization of three marine fungi, including Emericellopsis atlantica sp. nov. with signatures of a generalist lifestyle and marine biomass degradation.</title>
        <authorList>
            <person name="Hagestad O.C."/>
            <person name="Hou L."/>
            <person name="Andersen J.H."/>
            <person name="Hansen E.H."/>
            <person name="Altermark B."/>
            <person name="Li C."/>
            <person name="Kuhnert E."/>
            <person name="Cox R.J."/>
            <person name="Crous P.W."/>
            <person name="Spatafora J.W."/>
            <person name="Lail K."/>
            <person name="Amirebrahimi M."/>
            <person name="Lipzen A."/>
            <person name="Pangilinan J."/>
            <person name="Andreopoulos W."/>
            <person name="Hayes R.D."/>
            <person name="Ng V."/>
            <person name="Grigoriev I.V."/>
            <person name="Jackson S.A."/>
            <person name="Sutton T.D.S."/>
            <person name="Dobson A.D.W."/>
            <person name="Rama T."/>
        </authorList>
    </citation>
    <scope>NUCLEOTIDE SEQUENCE</scope>
    <source>
        <strain evidence="9">TRa018bII</strain>
    </source>
</reference>
<accession>A0A9P7YDQ8</accession>
<dbReference type="InterPro" id="IPR049326">
    <property type="entry name" value="Rhodopsin_dom_fungi"/>
</dbReference>
<feature type="transmembrane region" description="Helical" evidence="7">
    <location>
        <begin position="20"/>
        <end position="42"/>
    </location>
</feature>
<proteinExistence type="inferred from homology"/>
<protein>
    <recommendedName>
        <fullName evidence="8">Rhodopsin domain-containing protein</fullName>
    </recommendedName>
</protein>
<keyword evidence="2 7" id="KW-0812">Transmembrane</keyword>
<keyword evidence="4 7" id="KW-0472">Membrane</keyword>
<dbReference type="InterPro" id="IPR052337">
    <property type="entry name" value="SAT4-like"/>
</dbReference>
<feature type="compositionally biased region" description="Polar residues" evidence="6">
    <location>
        <begin position="280"/>
        <end position="290"/>
    </location>
</feature>
<evidence type="ECO:0000256" key="6">
    <source>
        <dbReference type="SAM" id="MobiDB-lite"/>
    </source>
</evidence>
<evidence type="ECO:0000256" key="3">
    <source>
        <dbReference type="ARBA" id="ARBA00022989"/>
    </source>
</evidence>
<evidence type="ECO:0000313" key="9">
    <source>
        <dbReference type="EMBL" id="KAG9231230.1"/>
    </source>
</evidence>
<evidence type="ECO:0000256" key="7">
    <source>
        <dbReference type="SAM" id="Phobius"/>
    </source>
</evidence>
<evidence type="ECO:0000313" key="10">
    <source>
        <dbReference type="Proteomes" id="UP000824998"/>
    </source>
</evidence>
<feature type="transmembrane region" description="Helical" evidence="7">
    <location>
        <begin position="152"/>
        <end position="170"/>
    </location>
</feature>
<dbReference type="PANTHER" id="PTHR33048">
    <property type="entry name" value="PTH11-LIKE INTEGRAL MEMBRANE PROTEIN (AFU_ORTHOLOGUE AFUA_5G11245)"/>
    <property type="match status" value="1"/>
</dbReference>
<sequence length="344" mass="38742">MPNTQIEYQEAHIEENRQPSYVASIIILLVIAYFSVVLRGISRWISRNKFGIDDFLIGIALVLMSAFFGCLLGLVHQGLGRHSILIRDKRTYNILSFAAKALYGTSIMVLKMSILFLYYRIIFVARWFTRCLMLTGFVVCINYGALLVSMGTLHVLTSIIILLLPVPILLKLEISKSNKLILIGLFGMGGTDCVVAIVRLFYAFKIDRFDSSWTSVTPTQLSAIECGLAILTACMPTYRPLWNYFRHGSPFIITELSSLNNAQASHQLTTRASSRERLSTVKTTNRAGESSKQDDEEGLRGLSASESREDENQSREDVRAQESVRAGKNNVVVTRTFETFYHDR</sequence>
<dbReference type="EMBL" id="MU251616">
    <property type="protein sequence ID" value="KAG9231230.1"/>
    <property type="molecule type" value="Genomic_DNA"/>
</dbReference>
<evidence type="ECO:0000259" key="8">
    <source>
        <dbReference type="Pfam" id="PF20684"/>
    </source>
</evidence>
<dbReference type="Proteomes" id="UP000824998">
    <property type="component" value="Unassembled WGS sequence"/>
</dbReference>
<feature type="transmembrane region" description="Helical" evidence="7">
    <location>
        <begin position="54"/>
        <end position="74"/>
    </location>
</feature>
<feature type="transmembrane region" description="Helical" evidence="7">
    <location>
        <begin position="182"/>
        <end position="202"/>
    </location>
</feature>